<protein>
    <submittedName>
        <fullName evidence="2">Integrase-like protein</fullName>
    </submittedName>
</protein>
<dbReference type="InterPro" id="IPR035386">
    <property type="entry name" value="Arm-DNA-bind_5"/>
</dbReference>
<dbReference type="RefSeq" id="WP_109621910.1">
    <property type="nucleotide sequence ID" value="NZ_QGDO01000007.1"/>
</dbReference>
<evidence type="ECO:0000259" key="1">
    <source>
        <dbReference type="Pfam" id="PF17293"/>
    </source>
</evidence>
<comment type="caution">
    <text evidence="2">The sequence shown here is derived from an EMBL/GenBank/DDBJ whole genome shotgun (WGS) entry which is preliminary data.</text>
</comment>
<feature type="domain" description="Arm DNA-binding" evidence="1">
    <location>
        <begin position="9"/>
        <end position="88"/>
    </location>
</feature>
<dbReference type="OrthoDB" id="9806835at2"/>
<dbReference type="Pfam" id="PF17293">
    <property type="entry name" value="Arm-DNA-bind_5"/>
    <property type="match status" value="1"/>
</dbReference>
<evidence type="ECO:0000313" key="2">
    <source>
        <dbReference type="EMBL" id="PWJ38647.1"/>
    </source>
</evidence>
<gene>
    <name evidence="2" type="ORF">BC781_107238</name>
</gene>
<name>A0A315Z5V2_SEDFL</name>
<proteinExistence type="predicted"/>
<dbReference type="Proteomes" id="UP000245535">
    <property type="component" value="Unassembled WGS sequence"/>
</dbReference>
<evidence type="ECO:0000313" key="3">
    <source>
        <dbReference type="Proteomes" id="UP000245535"/>
    </source>
</evidence>
<organism evidence="2 3">
    <name type="scientific">Sediminitomix flava</name>
    <dbReference type="NCBI Taxonomy" id="379075"/>
    <lineage>
        <taxon>Bacteria</taxon>
        <taxon>Pseudomonadati</taxon>
        <taxon>Bacteroidota</taxon>
        <taxon>Cytophagia</taxon>
        <taxon>Cytophagales</taxon>
        <taxon>Flammeovirgaceae</taxon>
        <taxon>Sediminitomix</taxon>
    </lineage>
</organism>
<reference evidence="2 3" key="1">
    <citation type="submission" date="2018-03" db="EMBL/GenBank/DDBJ databases">
        <title>Genomic Encyclopedia of Archaeal and Bacterial Type Strains, Phase II (KMG-II): from individual species to whole genera.</title>
        <authorList>
            <person name="Goeker M."/>
        </authorList>
    </citation>
    <scope>NUCLEOTIDE SEQUENCE [LARGE SCALE GENOMIC DNA]</scope>
    <source>
        <strain evidence="2 3">DSM 28229</strain>
    </source>
</reference>
<keyword evidence="3" id="KW-1185">Reference proteome</keyword>
<sequence>MSCTVKLNLRTSHPKKSGECTIYLRLTINRKIHWINLKEHVHPEYWDDHSELEKIKSNHPRAKRLNIKLRKEYNRLREIIDQLEILGQTDSLPNQTANLF</sequence>
<dbReference type="AlphaFoldDB" id="A0A315Z5V2"/>
<accession>A0A315Z5V2</accession>
<dbReference type="EMBL" id="QGDO01000007">
    <property type="protein sequence ID" value="PWJ38647.1"/>
    <property type="molecule type" value="Genomic_DNA"/>
</dbReference>